<reference evidence="2" key="1">
    <citation type="submission" date="2022-10" db="EMBL/GenBank/DDBJ databases">
        <title>Genome assembly of Pristionchus species.</title>
        <authorList>
            <person name="Yoshida K."/>
            <person name="Sommer R.J."/>
        </authorList>
    </citation>
    <scope>NUCLEOTIDE SEQUENCE [LARGE SCALE GENOMIC DNA]</scope>
    <source>
        <strain evidence="2">RS5460</strain>
    </source>
</reference>
<protein>
    <submittedName>
        <fullName evidence="1">Uncharacterized protein</fullName>
    </submittedName>
</protein>
<name>A0AAN5CGB2_9BILA</name>
<sequence length="102" mass="11858">HISSAFTDKDGKFKLETTMNYAPSGLRLEVFHQCKESREEKMDGKGEKGWKRLPLKYGDRRVYDVGTIDSSDERWNWARETRQIEGVEYQGDDLAPEMGKVK</sequence>
<accession>A0AAN5CGB2</accession>
<comment type="caution">
    <text evidence="1">The sequence shown here is derived from an EMBL/GenBank/DDBJ whole genome shotgun (WGS) entry which is preliminary data.</text>
</comment>
<dbReference type="AlphaFoldDB" id="A0AAN5CGB2"/>
<evidence type="ECO:0000313" key="1">
    <source>
        <dbReference type="EMBL" id="GMR42724.1"/>
    </source>
</evidence>
<feature type="non-terminal residue" evidence="1">
    <location>
        <position position="102"/>
    </location>
</feature>
<gene>
    <name evidence="1" type="ORF">PMAYCL1PPCAC_12919</name>
</gene>
<dbReference type="Proteomes" id="UP001328107">
    <property type="component" value="Unassembled WGS sequence"/>
</dbReference>
<dbReference type="EMBL" id="BTRK01000003">
    <property type="protein sequence ID" value="GMR42724.1"/>
    <property type="molecule type" value="Genomic_DNA"/>
</dbReference>
<proteinExistence type="predicted"/>
<feature type="non-terminal residue" evidence="1">
    <location>
        <position position="1"/>
    </location>
</feature>
<organism evidence="1 2">
    <name type="scientific">Pristionchus mayeri</name>
    <dbReference type="NCBI Taxonomy" id="1317129"/>
    <lineage>
        <taxon>Eukaryota</taxon>
        <taxon>Metazoa</taxon>
        <taxon>Ecdysozoa</taxon>
        <taxon>Nematoda</taxon>
        <taxon>Chromadorea</taxon>
        <taxon>Rhabditida</taxon>
        <taxon>Rhabditina</taxon>
        <taxon>Diplogasteromorpha</taxon>
        <taxon>Diplogasteroidea</taxon>
        <taxon>Neodiplogasteridae</taxon>
        <taxon>Pristionchus</taxon>
    </lineage>
</organism>
<keyword evidence="2" id="KW-1185">Reference proteome</keyword>
<evidence type="ECO:0000313" key="2">
    <source>
        <dbReference type="Proteomes" id="UP001328107"/>
    </source>
</evidence>